<dbReference type="EMBL" id="CBTJ020000108">
    <property type="protein sequence ID" value="CDI04361.1"/>
    <property type="molecule type" value="Genomic_DNA"/>
</dbReference>
<organism evidence="2 3">
    <name type="scientific">Candidatus Competibacter denitrificans Run_A_D11</name>
    <dbReference type="NCBI Taxonomy" id="1400863"/>
    <lineage>
        <taxon>Bacteria</taxon>
        <taxon>Pseudomonadati</taxon>
        <taxon>Pseudomonadota</taxon>
        <taxon>Gammaproteobacteria</taxon>
        <taxon>Candidatus Competibacteraceae</taxon>
        <taxon>Candidatus Competibacter</taxon>
    </lineage>
</organism>
<feature type="domain" description="THIF-type NAD/FAD binding fold" evidence="1">
    <location>
        <begin position="15"/>
        <end position="218"/>
    </location>
</feature>
<dbReference type="RefSeq" id="WP_048676537.1">
    <property type="nucleotide sequence ID" value="NZ_CBTJ020000108.1"/>
</dbReference>
<dbReference type="STRING" id="1400863.BN873_950044"/>
<sequence length="260" mass="28891">MPYLQIPPVWLTRPVRVTLIGAGGTGSHLFGALAALDHSLRALDHPGGLQVTVFDPDRVSPTNIGRQAFWPAEIGQNKAIALVQRVNLGLGLDWVAVPQRFSTPSADFRDVDLLITAVDQARVRATLGRQTHALSYPLSDPIWWLDTGNSAFEAQVVLGHWQAEAGPDWIPNIFQLYPELARIDDRAQREPSCSAAASLARQWLPINRLVADTALTLLWRLFREGCIETHGAWIDLQTLHVRPLHTDPRVWASFGWTNPD</sequence>
<dbReference type="GO" id="GO:0008641">
    <property type="term" value="F:ubiquitin-like modifier activating enzyme activity"/>
    <property type="evidence" value="ECO:0007669"/>
    <property type="project" value="InterPro"/>
</dbReference>
<dbReference type="Proteomes" id="UP000035760">
    <property type="component" value="Unassembled WGS sequence"/>
</dbReference>
<name>W6M8P9_9GAMM</name>
<dbReference type="OrthoDB" id="5298642at2"/>
<dbReference type="InterPro" id="IPR035985">
    <property type="entry name" value="Ubiquitin-activating_enz"/>
</dbReference>
<evidence type="ECO:0000313" key="3">
    <source>
        <dbReference type="Proteomes" id="UP000035760"/>
    </source>
</evidence>
<keyword evidence="3" id="KW-1185">Reference proteome</keyword>
<accession>W6M8P9</accession>
<proteinExistence type="predicted"/>
<evidence type="ECO:0000313" key="2">
    <source>
        <dbReference type="EMBL" id="CDI04361.1"/>
    </source>
</evidence>
<dbReference type="AlphaFoldDB" id="W6M8P9"/>
<dbReference type="NCBIfam" id="TIGR03736">
    <property type="entry name" value="PRTRC_ThiF"/>
    <property type="match status" value="1"/>
</dbReference>
<dbReference type="InterPro" id="IPR000594">
    <property type="entry name" value="ThiF_NAD_FAD-bd"/>
</dbReference>
<evidence type="ECO:0000259" key="1">
    <source>
        <dbReference type="Pfam" id="PF00899"/>
    </source>
</evidence>
<dbReference type="CDD" id="cd01483">
    <property type="entry name" value="E1_enzyme_family"/>
    <property type="match status" value="1"/>
</dbReference>
<dbReference type="InterPro" id="IPR022500">
    <property type="entry name" value="PRTRC_ThiF"/>
</dbReference>
<dbReference type="SUPFAM" id="SSF69572">
    <property type="entry name" value="Activating enzymes of the ubiquitin-like proteins"/>
    <property type="match status" value="1"/>
</dbReference>
<dbReference type="Gene3D" id="3.40.50.720">
    <property type="entry name" value="NAD(P)-binding Rossmann-like Domain"/>
    <property type="match status" value="1"/>
</dbReference>
<protein>
    <submittedName>
        <fullName evidence="2">UBA/THIF-type NAD/FAD binding protein</fullName>
    </submittedName>
</protein>
<dbReference type="Pfam" id="PF00899">
    <property type="entry name" value="ThiF"/>
    <property type="match status" value="1"/>
</dbReference>
<comment type="caution">
    <text evidence="2">The sequence shown here is derived from an EMBL/GenBank/DDBJ whole genome shotgun (WGS) entry which is preliminary data.</text>
</comment>
<reference evidence="2" key="2">
    <citation type="submission" date="2014-03" db="EMBL/GenBank/DDBJ databases">
        <title>Candidatus Competibacter-lineage genomes retrieved from metagenomes reveal functional metabolic diversity.</title>
        <authorList>
            <person name="McIlroy S.J."/>
            <person name="Albertsen M."/>
            <person name="Andresen E.K."/>
            <person name="Saunders A.M."/>
            <person name="Kristiansen R."/>
            <person name="Stokholm-Bjerregaard M."/>
            <person name="Nielsen K.L."/>
            <person name="Nielsen P.H."/>
        </authorList>
    </citation>
    <scope>NUCLEOTIDE SEQUENCE</scope>
    <source>
        <strain evidence="2">Run_A_D11</strain>
    </source>
</reference>
<gene>
    <name evidence="2" type="ORF">BN873_950044</name>
</gene>
<reference evidence="2" key="1">
    <citation type="submission" date="2013-07" db="EMBL/GenBank/DDBJ databases">
        <authorList>
            <person name="McIlroy S."/>
        </authorList>
    </citation>
    <scope>NUCLEOTIDE SEQUENCE [LARGE SCALE GENOMIC DNA]</scope>
    <source>
        <strain evidence="2">Run_A_D11</strain>
    </source>
</reference>